<name>A0A9W5Y7P3_9CLOT</name>
<evidence type="ECO:0000313" key="3">
    <source>
        <dbReference type="Proteomes" id="UP001057868"/>
    </source>
</evidence>
<gene>
    <name evidence="2" type="ORF">CFOLD11_47020</name>
</gene>
<dbReference type="InterPro" id="IPR021486">
    <property type="entry name" value="DUF3139"/>
</dbReference>
<organism evidence="2 3">
    <name type="scientific">Clostridium folliculivorans</name>
    <dbReference type="NCBI Taxonomy" id="2886038"/>
    <lineage>
        <taxon>Bacteria</taxon>
        <taxon>Bacillati</taxon>
        <taxon>Bacillota</taxon>
        <taxon>Clostridia</taxon>
        <taxon>Eubacteriales</taxon>
        <taxon>Clostridiaceae</taxon>
        <taxon>Clostridium</taxon>
    </lineage>
</organism>
<evidence type="ECO:0000256" key="1">
    <source>
        <dbReference type="SAM" id="Phobius"/>
    </source>
</evidence>
<dbReference type="Proteomes" id="UP001057868">
    <property type="component" value="Unassembled WGS sequence"/>
</dbReference>
<dbReference type="Pfam" id="PF11337">
    <property type="entry name" value="DUF3139"/>
    <property type="match status" value="1"/>
</dbReference>
<keyword evidence="1" id="KW-1133">Transmembrane helix</keyword>
<proteinExistence type="predicted"/>
<dbReference type="EMBL" id="BQXY01000021">
    <property type="protein sequence ID" value="GKU27875.1"/>
    <property type="molecule type" value="Genomic_DNA"/>
</dbReference>
<sequence length="117" mass="13433">MKKVIAIITIIIVLIAGFYIYKIKSFENQRSEKITNAKVAMEKYLSEKGSKSGDYDLFVDYRLDSEMLGYGGYVIKVTFKDEPSVTYVYDYTGEKKISSRSMVDNANPDNKSFKHEN</sequence>
<feature type="transmembrane region" description="Helical" evidence="1">
    <location>
        <begin position="6"/>
        <end position="23"/>
    </location>
</feature>
<protein>
    <recommendedName>
        <fullName evidence="4">DUF3139 domain-containing protein</fullName>
    </recommendedName>
</protein>
<accession>A0A9W5Y7P3</accession>
<keyword evidence="1" id="KW-0812">Transmembrane</keyword>
<evidence type="ECO:0008006" key="4">
    <source>
        <dbReference type="Google" id="ProtNLM"/>
    </source>
</evidence>
<evidence type="ECO:0000313" key="2">
    <source>
        <dbReference type="EMBL" id="GKU27875.1"/>
    </source>
</evidence>
<keyword evidence="3" id="KW-1185">Reference proteome</keyword>
<dbReference type="RefSeq" id="WP_261854696.1">
    <property type="nucleotide sequence ID" value="NZ_BQXY01000021.1"/>
</dbReference>
<keyword evidence="1" id="KW-0472">Membrane</keyword>
<reference evidence="2" key="1">
    <citation type="journal article" date="2023" name="Int. J. Syst. Evol. Microbiol.">
        <title>&lt;i&gt;Clostridium folliculivorans&lt;/i&gt; sp. nov., isolated from soil samples of an organic paddy in Japan.</title>
        <authorList>
            <person name="Tazawa J."/>
            <person name="Kobayashi H."/>
            <person name="Tanizawa Y."/>
            <person name="Uchino A."/>
            <person name="Tanaka F."/>
            <person name="Urashima Y."/>
            <person name="Miura S."/>
            <person name="Sakamoto M."/>
            <person name="Ohkuma M."/>
            <person name="Tohno M."/>
        </authorList>
    </citation>
    <scope>NUCLEOTIDE SEQUENCE</scope>
    <source>
        <strain evidence="2">D1-1</strain>
    </source>
</reference>
<comment type="caution">
    <text evidence="2">The sequence shown here is derived from an EMBL/GenBank/DDBJ whole genome shotgun (WGS) entry which is preliminary data.</text>
</comment>
<dbReference type="AlphaFoldDB" id="A0A9W5Y7P3"/>